<organism evidence="7 8">
    <name type="scientific">Solitalea koreensis</name>
    <dbReference type="NCBI Taxonomy" id="543615"/>
    <lineage>
        <taxon>Bacteria</taxon>
        <taxon>Pseudomonadati</taxon>
        <taxon>Bacteroidota</taxon>
        <taxon>Sphingobacteriia</taxon>
        <taxon>Sphingobacteriales</taxon>
        <taxon>Sphingobacteriaceae</taxon>
        <taxon>Solitalea</taxon>
    </lineage>
</organism>
<dbReference type="EMBL" id="FXSZ01000006">
    <property type="protein sequence ID" value="SMO68553.1"/>
    <property type="molecule type" value="Genomic_DNA"/>
</dbReference>
<protein>
    <submittedName>
        <fullName evidence="7">Dipeptidyl-peptidase-4</fullName>
    </submittedName>
</protein>
<dbReference type="Pfam" id="PF00326">
    <property type="entry name" value="Peptidase_S9"/>
    <property type="match status" value="1"/>
</dbReference>
<evidence type="ECO:0000256" key="1">
    <source>
        <dbReference type="ARBA" id="ARBA00022670"/>
    </source>
</evidence>
<keyword evidence="1" id="KW-0645">Protease</keyword>
<dbReference type="Gene3D" id="3.40.50.1820">
    <property type="entry name" value="alpha/beta hydrolase"/>
    <property type="match status" value="1"/>
</dbReference>
<evidence type="ECO:0000256" key="3">
    <source>
        <dbReference type="ARBA" id="ARBA00023180"/>
    </source>
</evidence>
<dbReference type="Gene3D" id="2.140.10.30">
    <property type="entry name" value="Dipeptidylpeptidase IV, N-terminal domain"/>
    <property type="match status" value="1"/>
</dbReference>
<keyword evidence="8" id="KW-1185">Reference proteome</keyword>
<keyword evidence="2" id="KW-0378">Hydrolase</keyword>
<reference evidence="7 8" key="1">
    <citation type="submission" date="2017-05" db="EMBL/GenBank/DDBJ databases">
        <authorList>
            <person name="Varghese N."/>
            <person name="Submissions S."/>
        </authorList>
    </citation>
    <scope>NUCLEOTIDE SEQUENCE [LARGE SCALE GENOMIC DNA]</scope>
    <source>
        <strain evidence="7 8">DSM 21342</strain>
    </source>
</reference>
<evidence type="ECO:0000313" key="8">
    <source>
        <dbReference type="Proteomes" id="UP000315971"/>
    </source>
</evidence>
<dbReference type="PROSITE" id="PS00708">
    <property type="entry name" value="PRO_ENDOPEP_SER"/>
    <property type="match status" value="1"/>
</dbReference>
<dbReference type="FunFam" id="3.40.50.1820:FF:000003">
    <property type="entry name" value="Dipeptidyl peptidase 4"/>
    <property type="match status" value="1"/>
</dbReference>
<feature type="signal peptide" evidence="4">
    <location>
        <begin position="1"/>
        <end position="20"/>
    </location>
</feature>
<dbReference type="GO" id="GO:0006508">
    <property type="term" value="P:proteolysis"/>
    <property type="evidence" value="ECO:0007669"/>
    <property type="project" value="UniProtKB-KW"/>
</dbReference>
<proteinExistence type="predicted"/>
<dbReference type="AlphaFoldDB" id="A0A521DA66"/>
<name>A0A521DA66_9SPHI</name>
<dbReference type="OrthoDB" id="9777457at2"/>
<dbReference type="InterPro" id="IPR002471">
    <property type="entry name" value="Pept_S9_AS"/>
</dbReference>
<dbReference type="InterPro" id="IPR002469">
    <property type="entry name" value="Peptidase_S9B_N"/>
</dbReference>
<keyword evidence="4" id="KW-0732">Signal</keyword>
<feature type="domain" description="Peptidase S9 prolyl oligopeptidase catalytic" evidence="5">
    <location>
        <begin position="533"/>
        <end position="722"/>
    </location>
</feature>
<dbReference type="SUPFAM" id="SSF53474">
    <property type="entry name" value="alpha/beta-Hydrolases"/>
    <property type="match status" value="1"/>
</dbReference>
<dbReference type="SUPFAM" id="SSF82171">
    <property type="entry name" value="DPP6 N-terminal domain-like"/>
    <property type="match status" value="1"/>
</dbReference>
<keyword evidence="3" id="KW-0325">Glycoprotein</keyword>
<evidence type="ECO:0000313" key="7">
    <source>
        <dbReference type="EMBL" id="SMO68553.1"/>
    </source>
</evidence>
<accession>A0A521DA66</accession>
<gene>
    <name evidence="7" type="ORF">SAMN06265350_106127</name>
</gene>
<dbReference type="Pfam" id="PF00930">
    <property type="entry name" value="DPPIV_N"/>
    <property type="match status" value="1"/>
</dbReference>
<evidence type="ECO:0000259" key="5">
    <source>
        <dbReference type="Pfam" id="PF00326"/>
    </source>
</evidence>
<dbReference type="GO" id="GO:0004252">
    <property type="term" value="F:serine-type endopeptidase activity"/>
    <property type="evidence" value="ECO:0007669"/>
    <property type="project" value="InterPro"/>
</dbReference>
<dbReference type="Proteomes" id="UP000315971">
    <property type="component" value="Unassembled WGS sequence"/>
</dbReference>
<feature type="domain" description="Dipeptidylpeptidase IV N-terminal" evidence="6">
    <location>
        <begin position="102"/>
        <end position="444"/>
    </location>
</feature>
<evidence type="ECO:0000256" key="2">
    <source>
        <dbReference type="ARBA" id="ARBA00022801"/>
    </source>
</evidence>
<feature type="chain" id="PRO_5022071108" evidence="4">
    <location>
        <begin position="21"/>
        <end position="724"/>
    </location>
</feature>
<dbReference type="InterPro" id="IPR001375">
    <property type="entry name" value="Peptidase_S9_cat"/>
</dbReference>
<dbReference type="PANTHER" id="PTHR11731">
    <property type="entry name" value="PROTEASE FAMILY S9B,C DIPEPTIDYL-PEPTIDASE IV-RELATED"/>
    <property type="match status" value="1"/>
</dbReference>
<sequence length="724" mass="83072">MKKIHFITAFLLFQASIAGAQKKSITLDDIYRNRVFTAQGVFGLNSMNDGKHYSSFYTDPFKSTTYLLQYDYASGKVTDTLLNSNSLKFNGKSIDLSSYSFSSDESKILIPTETEQVYRRSFLENNFIYDRKTKSLSQLSAGGKQKYADFAPDASKIAFVRNNNIYVKDLNSGVEKQITTDGLKNKIINGGTDWVYEEEFEFARAFFWSPDGKKIAYYKFDESEVPEYNIPVYNALYPEEYRYKYPKAGEKNAVVSIHIYDLVTGKTRTVDVGSEKDQYIPRIKWTQDANTLCVFRMNRHQNKLEYLFANAETGAAKVVLTEEDKRYIDVNDDLTFLKDGKSFLLTSEKDGYRHIYLYDISGKLKKQITKGPWEVTAFYGIDEKNKLAYFQADEVSPMKREVYSIKLDGSGQKKLSNQEGTNNATFSTDFSYFINSFSTANTPTSYSLNDRNGKEVRVLEKNDNLKNRLTGYNYQPKEFVKVPMPDGTQLNAWVLKPKNFDATKKYPVLMYAYGGPGSQQVLDSWNSGDIFYQILANQGYMVFCMDNRGTGARGADFKKVTYLQLGKYEIQDQIDAAKWLGTQSYVDATRIGYYGWSFGGYMATLAITRGADVFKMAIAGAPVTSWRYYDSIYTERYLRTPQENPSGYDDNSPLTYADKLKGKFLMIHGTFDDNVHFQNSAEMALALIKNNKQFESFYYPNEHHGVRYRFQLQTMMLNFIHSNL</sequence>
<evidence type="ECO:0000256" key="4">
    <source>
        <dbReference type="SAM" id="SignalP"/>
    </source>
</evidence>
<evidence type="ECO:0000259" key="6">
    <source>
        <dbReference type="Pfam" id="PF00930"/>
    </source>
</evidence>
<dbReference type="GO" id="GO:0008239">
    <property type="term" value="F:dipeptidyl-peptidase activity"/>
    <property type="evidence" value="ECO:0007669"/>
    <property type="project" value="TreeGrafter"/>
</dbReference>
<dbReference type="RefSeq" id="WP_142604095.1">
    <property type="nucleotide sequence ID" value="NZ_FXSZ01000006.1"/>
</dbReference>
<dbReference type="InterPro" id="IPR029058">
    <property type="entry name" value="AB_hydrolase_fold"/>
</dbReference>
<dbReference type="InterPro" id="IPR050278">
    <property type="entry name" value="Serine_Prot_S9B/DPPIV"/>
</dbReference>
<dbReference type="PANTHER" id="PTHR11731:SF193">
    <property type="entry name" value="DIPEPTIDYL PEPTIDASE 9"/>
    <property type="match status" value="1"/>
</dbReference>